<feature type="chain" id="PRO_5016422132" evidence="2">
    <location>
        <begin position="22"/>
        <end position="425"/>
    </location>
</feature>
<accession>A0A316W6A1</accession>
<feature type="compositionally biased region" description="Polar residues" evidence="1">
    <location>
        <begin position="335"/>
        <end position="350"/>
    </location>
</feature>
<evidence type="ECO:0000256" key="1">
    <source>
        <dbReference type="SAM" id="MobiDB-lite"/>
    </source>
</evidence>
<evidence type="ECO:0000256" key="2">
    <source>
        <dbReference type="SAM" id="SignalP"/>
    </source>
</evidence>
<dbReference type="AlphaFoldDB" id="A0A316W6A1"/>
<feature type="region of interest" description="Disordered" evidence="1">
    <location>
        <begin position="335"/>
        <end position="397"/>
    </location>
</feature>
<feature type="region of interest" description="Disordered" evidence="1">
    <location>
        <begin position="260"/>
        <end position="303"/>
    </location>
</feature>
<gene>
    <name evidence="3" type="ORF">IE81DRAFT_190365</name>
</gene>
<dbReference type="RefSeq" id="XP_025372577.1">
    <property type="nucleotide sequence ID" value="XM_025510785.1"/>
</dbReference>
<feature type="compositionally biased region" description="Basic and acidic residues" evidence="1">
    <location>
        <begin position="354"/>
        <end position="371"/>
    </location>
</feature>
<feature type="compositionally biased region" description="Polar residues" evidence="1">
    <location>
        <begin position="279"/>
        <end position="303"/>
    </location>
</feature>
<keyword evidence="4" id="KW-1185">Reference proteome</keyword>
<organism evidence="3 4">
    <name type="scientific">Ceraceosorus guamensis</name>
    <dbReference type="NCBI Taxonomy" id="1522189"/>
    <lineage>
        <taxon>Eukaryota</taxon>
        <taxon>Fungi</taxon>
        <taxon>Dikarya</taxon>
        <taxon>Basidiomycota</taxon>
        <taxon>Ustilaginomycotina</taxon>
        <taxon>Exobasidiomycetes</taxon>
        <taxon>Ceraceosorales</taxon>
        <taxon>Ceraceosoraceae</taxon>
        <taxon>Ceraceosorus</taxon>
    </lineage>
</organism>
<dbReference type="Proteomes" id="UP000245783">
    <property type="component" value="Unassembled WGS sequence"/>
</dbReference>
<feature type="signal peptide" evidence="2">
    <location>
        <begin position="1"/>
        <end position="21"/>
    </location>
</feature>
<sequence>MSRANILLLAFLFGIFYPTTASNSKSRQYGDPYINFNDGPDMPVTSERREETRCAVNHYWRAVCPEMTRFDLKGPWHTSFRDPWVHLTGVARNRERGKLPSPVYTATMTHHIHLAPGQTHVDNSGQVQTSPYDDAALRATAEAEIGSSSPRLERERTLALLRSVNILEHDGSQQSKSYRGHGHGSAAPVGSDRDIAKANSARRARRIAHFSTINASDRMPAAAHFRGVGKSDQISHADLLSNGDGASNTARGTFTKAVPSQESRHAFPLPQRREDSRLPAQSSVRDVSAPASSRSPPELSWSQVARGAAARNRIGSMSIGGANVAQGLALRVASNPQSGSRTLQNATPISHASAMERPDAIPEARKNDARGHKSPSSSKLSDAHHTSHLAKATAPGRLSWSEVAGRLGQDVTSGKLHGTVERLPR</sequence>
<protein>
    <submittedName>
        <fullName evidence="3">Uncharacterized protein</fullName>
    </submittedName>
</protein>
<keyword evidence="2" id="KW-0732">Signal</keyword>
<proteinExistence type="predicted"/>
<dbReference type="GeneID" id="37032655"/>
<dbReference type="EMBL" id="KZ819355">
    <property type="protein sequence ID" value="PWN45417.1"/>
    <property type="molecule type" value="Genomic_DNA"/>
</dbReference>
<dbReference type="InParanoid" id="A0A316W6A1"/>
<reference evidence="3 4" key="1">
    <citation type="journal article" date="2018" name="Mol. Biol. Evol.">
        <title>Broad Genomic Sampling Reveals a Smut Pathogenic Ancestry of the Fungal Clade Ustilaginomycotina.</title>
        <authorList>
            <person name="Kijpornyongpan T."/>
            <person name="Mondo S.J."/>
            <person name="Barry K."/>
            <person name="Sandor L."/>
            <person name="Lee J."/>
            <person name="Lipzen A."/>
            <person name="Pangilinan J."/>
            <person name="LaButti K."/>
            <person name="Hainaut M."/>
            <person name="Henrissat B."/>
            <person name="Grigoriev I.V."/>
            <person name="Spatafora J.W."/>
            <person name="Aime M.C."/>
        </authorList>
    </citation>
    <scope>NUCLEOTIDE SEQUENCE [LARGE SCALE GENOMIC DNA]</scope>
    <source>
        <strain evidence="3 4">MCA 4658</strain>
    </source>
</reference>
<name>A0A316W6A1_9BASI</name>
<feature type="region of interest" description="Disordered" evidence="1">
    <location>
        <begin position="171"/>
        <end position="203"/>
    </location>
</feature>
<dbReference type="OrthoDB" id="10335836at2759"/>
<evidence type="ECO:0000313" key="3">
    <source>
        <dbReference type="EMBL" id="PWN45417.1"/>
    </source>
</evidence>
<evidence type="ECO:0000313" key="4">
    <source>
        <dbReference type="Proteomes" id="UP000245783"/>
    </source>
</evidence>